<gene>
    <name evidence="2" type="ORF">Aud_002730</name>
</gene>
<dbReference type="RefSeq" id="XP_043143626.1">
    <property type="nucleotide sequence ID" value="XM_043287691.1"/>
</dbReference>
<sequence>MANDALPETEREWRQSAGRHNVKNQSLHMNVKLHSASQVTYKQYLLFRTDLPSIVPPRQLNFQSLGIAPLMAQANLLLSDVRFSDYILDVTTRQTQPVWNPPWGGNEGLFRVPAIQQQQVIRHEAQNSSVRSAAEASVNTSIVSFLQAIADLVPQSGRQWTADRSKLTADFSTRRRKRQFVTYTDGQLEDTFSRRILALIKCKRSRREDHSPAVDMQEVAQMVAWVKQHLGGPGNDMRVLVSQDGTDVYISVFQYDQGWLRYLNGGPGSIAHAGFAYMHRYGPWNIQEAIEMEHFARIIVALLLL</sequence>
<dbReference type="Proteomes" id="UP000036893">
    <property type="component" value="Unassembled WGS sequence"/>
</dbReference>
<comment type="caution">
    <text evidence="2">The sequence shown here is derived from an EMBL/GenBank/DDBJ whole genome shotgun (WGS) entry which is preliminary data.</text>
</comment>
<accession>A0A8E0QL61</accession>
<evidence type="ECO:0000313" key="2">
    <source>
        <dbReference type="EMBL" id="GIC86360.1"/>
    </source>
</evidence>
<feature type="region of interest" description="Disordered" evidence="1">
    <location>
        <begin position="1"/>
        <end position="21"/>
    </location>
</feature>
<name>A0A8E0QL61_9EURO</name>
<protein>
    <submittedName>
        <fullName evidence="2">Uncharacterized protein</fullName>
    </submittedName>
</protein>
<reference evidence="2" key="1">
    <citation type="journal article" date="2015" name="Genome Announc.">
        <title>Draft Genome Sequence of the Pathogenic Filamentous Fungus Aspergillus udagawae Strain IFM 46973T.</title>
        <authorList>
            <person name="Kusuya Y."/>
            <person name="Takahashi-Nakaguchi A."/>
            <person name="Takahashi H."/>
            <person name="Yaguchi T."/>
        </authorList>
    </citation>
    <scope>NUCLEOTIDE SEQUENCE</scope>
    <source>
        <strain evidence="2">IFM 46973</strain>
    </source>
</reference>
<evidence type="ECO:0000313" key="3">
    <source>
        <dbReference type="Proteomes" id="UP000036893"/>
    </source>
</evidence>
<reference evidence="2" key="2">
    <citation type="submission" date="2021-01" db="EMBL/GenBank/DDBJ databases">
        <title>Pan-genome distribution and transcriptional activeness of fungal secondary metabolism genes in Aspergillus section Fumigati.</title>
        <authorList>
            <person name="Takahashi H."/>
            <person name="Umemura M."/>
            <person name="Ninomiya A."/>
            <person name="Kusuya Y."/>
            <person name="Urayama S."/>
            <person name="Shimizu M."/>
            <person name="Watanabe A."/>
            <person name="Kamei K."/>
            <person name="Yaguchi T."/>
            <person name="Hagiwara D."/>
        </authorList>
    </citation>
    <scope>NUCLEOTIDE SEQUENCE</scope>
    <source>
        <strain evidence="2">IFM 46973</strain>
    </source>
</reference>
<organism evidence="2 3">
    <name type="scientific">Aspergillus udagawae</name>
    <dbReference type="NCBI Taxonomy" id="91492"/>
    <lineage>
        <taxon>Eukaryota</taxon>
        <taxon>Fungi</taxon>
        <taxon>Dikarya</taxon>
        <taxon>Ascomycota</taxon>
        <taxon>Pezizomycotina</taxon>
        <taxon>Eurotiomycetes</taxon>
        <taxon>Eurotiomycetidae</taxon>
        <taxon>Eurotiales</taxon>
        <taxon>Aspergillaceae</taxon>
        <taxon>Aspergillus</taxon>
        <taxon>Aspergillus subgen. Fumigati</taxon>
    </lineage>
</organism>
<dbReference type="EMBL" id="BBXM02000002">
    <property type="protein sequence ID" value="GIC86360.1"/>
    <property type="molecule type" value="Genomic_DNA"/>
</dbReference>
<dbReference type="AlphaFoldDB" id="A0A8E0QL61"/>
<evidence type="ECO:0000256" key="1">
    <source>
        <dbReference type="SAM" id="MobiDB-lite"/>
    </source>
</evidence>
<dbReference type="GeneID" id="66990206"/>
<proteinExistence type="predicted"/>